<proteinExistence type="inferred from homology"/>
<name>A0A6G0T847_APHGL</name>
<feature type="domain" description="C2H2-type" evidence="8">
    <location>
        <begin position="280"/>
        <end position="309"/>
    </location>
</feature>
<gene>
    <name evidence="9" type="ORF">AGLY_013017</name>
</gene>
<feature type="domain" description="C2H2-type" evidence="8">
    <location>
        <begin position="341"/>
        <end position="369"/>
    </location>
</feature>
<dbReference type="SMART" id="SM00355">
    <property type="entry name" value="ZnF_C2H2"/>
    <property type="match status" value="11"/>
</dbReference>
<keyword evidence="1" id="KW-0479">Metal-binding</keyword>
<feature type="domain" description="C2H2-type" evidence="8">
    <location>
        <begin position="370"/>
        <end position="397"/>
    </location>
</feature>
<keyword evidence="2" id="KW-0677">Repeat</keyword>
<dbReference type="PROSITE" id="PS00028">
    <property type="entry name" value="ZINC_FINGER_C2H2_1"/>
    <property type="match status" value="4"/>
</dbReference>
<dbReference type="PANTHER" id="PTHR24388:SF102">
    <property type="entry name" value="ZINC FINGER PROTEIN 407"/>
    <property type="match status" value="1"/>
</dbReference>
<dbReference type="EMBL" id="VYZN01000053">
    <property type="protein sequence ID" value="KAE9527319.1"/>
    <property type="molecule type" value="Genomic_DNA"/>
</dbReference>
<evidence type="ECO:0000256" key="3">
    <source>
        <dbReference type="ARBA" id="ARBA00022771"/>
    </source>
</evidence>
<feature type="domain" description="C2H2-type" evidence="8">
    <location>
        <begin position="461"/>
        <end position="488"/>
    </location>
</feature>
<dbReference type="PANTHER" id="PTHR24388">
    <property type="entry name" value="ZINC FINGER PROTEIN"/>
    <property type="match status" value="1"/>
</dbReference>
<dbReference type="Gene3D" id="3.30.160.60">
    <property type="entry name" value="Classic Zinc Finger"/>
    <property type="match status" value="4"/>
</dbReference>
<dbReference type="OrthoDB" id="5876240at2759"/>
<keyword evidence="3 7" id="KW-0863">Zinc-finger</keyword>
<organism evidence="9 10">
    <name type="scientific">Aphis glycines</name>
    <name type="common">Soybean aphid</name>
    <dbReference type="NCBI Taxonomy" id="307491"/>
    <lineage>
        <taxon>Eukaryota</taxon>
        <taxon>Metazoa</taxon>
        <taxon>Ecdysozoa</taxon>
        <taxon>Arthropoda</taxon>
        <taxon>Hexapoda</taxon>
        <taxon>Insecta</taxon>
        <taxon>Pterygota</taxon>
        <taxon>Neoptera</taxon>
        <taxon>Paraneoptera</taxon>
        <taxon>Hemiptera</taxon>
        <taxon>Sternorrhyncha</taxon>
        <taxon>Aphidomorpha</taxon>
        <taxon>Aphidoidea</taxon>
        <taxon>Aphididae</taxon>
        <taxon>Aphidini</taxon>
        <taxon>Aphis</taxon>
        <taxon>Aphis</taxon>
    </lineage>
</organism>
<evidence type="ECO:0000256" key="5">
    <source>
        <dbReference type="ARBA" id="ARBA00023242"/>
    </source>
</evidence>
<dbReference type="InterPro" id="IPR050527">
    <property type="entry name" value="Snail/Krueppel_Znf"/>
</dbReference>
<dbReference type="FunFam" id="3.30.160.60:FF:000100">
    <property type="entry name" value="Zinc finger 45-like"/>
    <property type="match status" value="1"/>
</dbReference>
<evidence type="ECO:0000256" key="6">
    <source>
        <dbReference type="ARBA" id="ARBA00037948"/>
    </source>
</evidence>
<evidence type="ECO:0000256" key="2">
    <source>
        <dbReference type="ARBA" id="ARBA00022737"/>
    </source>
</evidence>
<protein>
    <recommendedName>
        <fullName evidence="8">C2H2-type domain-containing protein</fullName>
    </recommendedName>
</protein>
<dbReference type="InterPro" id="IPR013087">
    <property type="entry name" value="Znf_C2H2_type"/>
</dbReference>
<feature type="domain" description="C2H2-type" evidence="8">
    <location>
        <begin position="404"/>
        <end position="432"/>
    </location>
</feature>
<dbReference type="AlphaFoldDB" id="A0A6G0T847"/>
<comment type="caution">
    <text evidence="9">The sequence shown here is derived from an EMBL/GenBank/DDBJ whole genome shotgun (WGS) entry which is preliminary data.</text>
</comment>
<dbReference type="GO" id="GO:0000981">
    <property type="term" value="F:DNA-binding transcription factor activity, RNA polymerase II-specific"/>
    <property type="evidence" value="ECO:0007669"/>
    <property type="project" value="TreeGrafter"/>
</dbReference>
<evidence type="ECO:0000259" key="8">
    <source>
        <dbReference type="PROSITE" id="PS50157"/>
    </source>
</evidence>
<evidence type="ECO:0000256" key="1">
    <source>
        <dbReference type="ARBA" id="ARBA00022723"/>
    </source>
</evidence>
<accession>A0A6G0T847</accession>
<comment type="similarity">
    <text evidence="6">Belongs to the snail C2H2-type zinc-finger protein family.</text>
</comment>
<keyword evidence="10" id="KW-1185">Reference proteome</keyword>
<dbReference type="SUPFAM" id="SSF57667">
    <property type="entry name" value="beta-beta-alpha zinc fingers"/>
    <property type="match status" value="3"/>
</dbReference>
<evidence type="ECO:0000313" key="9">
    <source>
        <dbReference type="EMBL" id="KAE9527319.1"/>
    </source>
</evidence>
<keyword evidence="5" id="KW-0539">Nucleus</keyword>
<dbReference type="GO" id="GO:0008270">
    <property type="term" value="F:zinc ion binding"/>
    <property type="evidence" value="ECO:0007669"/>
    <property type="project" value="UniProtKB-KW"/>
</dbReference>
<dbReference type="Gene3D" id="3.30.450.70">
    <property type="match status" value="1"/>
</dbReference>
<sequence>MLSSIELQPSNQTLRLVDRDRLVAQRVRVISDEKLISKTIEAARPQQNLLNNFSDLTNDFDIIQNSNSDDLVDLGNSQMSTFFREFSENQKTLCKEEKKTAASNYKTINGLGFYYCDSCPFLCLSVKIILEHNEKSDHFHHSSLKSLLRTKCIGCDNIFYSVNVLRCHLIEDHDVLSVEVDGLVQLVIEANKEDTVYNNNDTSQTKNNNLPDFNDTILDTSEFGYKSHFIENQNTGEKSSSENYHSNDACNDFWEYQEQVFNGLQEKNTIDDTNIIEKRLRCTNGKCKVRFSTEENLMYHLKCHLDDKFKCIEFECQFTDSKWLSMMTHLWKTHNIDIEMFGCNQCGFKTNSLYKLNTFHKNIHKTEKPFLCPECQKGFKSIKQLRNHKSIHFKTEKPPPKLELTCPHCCRNFGTKHLLHQHIAAVHIGVRPYTCQICGYATAIASSLKLHQRSHTGEKPFSCDECDFRTADHNTLRKHKLRHTGIKKYTCPMCDYKCIQASSYKNHLKSKHPGMDDGFMYSCNMCNFKTIRKDKYMLHIVKHKEESVHINGICEPIVNLDDMLNEKEKIQAEIIEQPQFNGWLQHQCPMDGIMSHNMYRGYVETFHIQSSSKLLLLYYNGIKIRDKGCKQLNTPDMKRVGDFGMPVSDSISADISLSALSSDSGLIDRSSKVFDSFSNVSSDVSNAEVFPILLKRLGNVMLECFDEFCQYRAAMLLSSNDVTARHSPLLFISIRIEAVLRGFLTLALLQCSILHWPKTLTARARSNSIPSDIFKAAERAILQFLTISTNNSSIVRYLLPLQEDHVFHQLCKRHSYDCNERNHHHPLSPLLTTTRMIGRRTASPQFGTGHHLIERRIFSLLPSDSSTPCQFNNIVTQAARRSCADVEKERLSSTKNAPKYVTSLNPEDELQIQYEIHSSIDFVEEKLKTGKKDMRDLYLGLLYSTEDHKEFQQSCQSDVPGT</sequence>
<evidence type="ECO:0000256" key="4">
    <source>
        <dbReference type="ARBA" id="ARBA00022833"/>
    </source>
</evidence>
<dbReference type="Pfam" id="PF00096">
    <property type="entry name" value="zf-C2H2"/>
    <property type="match status" value="1"/>
</dbReference>
<dbReference type="PROSITE" id="PS50157">
    <property type="entry name" value="ZINC_FINGER_C2H2_2"/>
    <property type="match status" value="6"/>
</dbReference>
<dbReference type="FunFam" id="3.30.160.60:FF:000882">
    <property type="entry name" value="Predicted gene, 21060"/>
    <property type="match status" value="1"/>
</dbReference>
<dbReference type="GO" id="GO:0000978">
    <property type="term" value="F:RNA polymerase II cis-regulatory region sequence-specific DNA binding"/>
    <property type="evidence" value="ECO:0007669"/>
    <property type="project" value="TreeGrafter"/>
</dbReference>
<evidence type="ECO:0000256" key="7">
    <source>
        <dbReference type="PROSITE-ProRule" id="PRU00042"/>
    </source>
</evidence>
<dbReference type="InterPro" id="IPR036236">
    <property type="entry name" value="Znf_C2H2_sf"/>
</dbReference>
<reference evidence="9 10" key="1">
    <citation type="submission" date="2019-08" db="EMBL/GenBank/DDBJ databases">
        <title>The genome of the soybean aphid Biotype 1, its phylome, world population structure and adaptation to the North American continent.</title>
        <authorList>
            <person name="Giordano R."/>
            <person name="Donthu R.K."/>
            <person name="Hernandez A.G."/>
            <person name="Wright C.L."/>
            <person name="Zimin A.V."/>
        </authorList>
    </citation>
    <scope>NUCLEOTIDE SEQUENCE [LARGE SCALE GENOMIC DNA]</scope>
    <source>
        <tissue evidence="9">Whole aphids</tissue>
    </source>
</reference>
<evidence type="ECO:0000313" key="10">
    <source>
        <dbReference type="Proteomes" id="UP000475862"/>
    </source>
</evidence>
<dbReference type="Proteomes" id="UP000475862">
    <property type="component" value="Unassembled WGS sequence"/>
</dbReference>
<feature type="domain" description="C2H2-type" evidence="8">
    <location>
        <begin position="433"/>
        <end position="460"/>
    </location>
</feature>
<keyword evidence="4" id="KW-0862">Zinc</keyword>
<dbReference type="FunFam" id="3.30.160.60:FF:000417">
    <property type="entry name" value="Zinc finger protein"/>
    <property type="match status" value="1"/>
</dbReference>